<feature type="region of interest" description="Disordered" evidence="1">
    <location>
        <begin position="39"/>
        <end position="84"/>
    </location>
</feature>
<proteinExistence type="predicted"/>
<dbReference type="Proteomes" id="UP001488805">
    <property type="component" value="Unassembled WGS sequence"/>
</dbReference>
<protein>
    <submittedName>
        <fullName evidence="2">Uncharacterized protein</fullName>
    </submittedName>
</protein>
<sequence length="84" mass="9748">MTFDWQHSRTALTLWRHCVVMPNKEHKKGSEDKNNMMMMMMMEDDDESQPKQADEGANSEGDKRDDKVPADDNVPVMTTMIDEN</sequence>
<dbReference type="EMBL" id="JBCEZU010000111">
    <property type="protein sequence ID" value="KAK9528759.1"/>
    <property type="molecule type" value="Genomic_DNA"/>
</dbReference>
<feature type="compositionally biased region" description="Basic and acidic residues" evidence="1">
    <location>
        <begin position="48"/>
        <end position="70"/>
    </location>
</feature>
<dbReference type="AlphaFoldDB" id="A0AAW1F5F7"/>
<name>A0AAW1F5F7_ZOAVI</name>
<gene>
    <name evidence="2" type="ORF">VZT92_012905</name>
</gene>
<organism evidence="2 3">
    <name type="scientific">Zoarces viviparus</name>
    <name type="common">Viviparous eelpout</name>
    <name type="synonym">Blennius viviparus</name>
    <dbReference type="NCBI Taxonomy" id="48416"/>
    <lineage>
        <taxon>Eukaryota</taxon>
        <taxon>Metazoa</taxon>
        <taxon>Chordata</taxon>
        <taxon>Craniata</taxon>
        <taxon>Vertebrata</taxon>
        <taxon>Euteleostomi</taxon>
        <taxon>Actinopterygii</taxon>
        <taxon>Neopterygii</taxon>
        <taxon>Teleostei</taxon>
        <taxon>Neoteleostei</taxon>
        <taxon>Acanthomorphata</taxon>
        <taxon>Eupercaria</taxon>
        <taxon>Perciformes</taxon>
        <taxon>Cottioidei</taxon>
        <taxon>Zoarcales</taxon>
        <taxon>Zoarcidae</taxon>
        <taxon>Zoarcinae</taxon>
        <taxon>Zoarces</taxon>
    </lineage>
</organism>
<keyword evidence="3" id="KW-1185">Reference proteome</keyword>
<evidence type="ECO:0000256" key="1">
    <source>
        <dbReference type="SAM" id="MobiDB-lite"/>
    </source>
</evidence>
<evidence type="ECO:0000313" key="3">
    <source>
        <dbReference type="Proteomes" id="UP001488805"/>
    </source>
</evidence>
<accession>A0AAW1F5F7</accession>
<evidence type="ECO:0000313" key="2">
    <source>
        <dbReference type="EMBL" id="KAK9528759.1"/>
    </source>
</evidence>
<comment type="caution">
    <text evidence="2">The sequence shown here is derived from an EMBL/GenBank/DDBJ whole genome shotgun (WGS) entry which is preliminary data.</text>
</comment>
<reference evidence="2 3" key="1">
    <citation type="journal article" date="2024" name="Genome Biol. Evol.">
        <title>Chromosome-level genome assembly of the viviparous eelpout Zoarces viviparus.</title>
        <authorList>
            <person name="Fuhrmann N."/>
            <person name="Brasseur M.V."/>
            <person name="Bakowski C.E."/>
            <person name="Podsiadlowski L."/>
            <person name="Prost S."/>
            <person name="Krehenwinkel H."/>
            <person name="Mayer C."/>
        </authorList>
    </citation>
    <scope>NUCLEOTIDE SEQUENCE [LARGE SCALE GENOMIC DNA]</scope>
    <source>
        <strain evidence="2">NO-MEL_2022_Ind0_liver</strain>
    </source>
</reference>